<proteinExistence type="predicted"/>
<evidence type="ECO:0000259" key="18">
    <source>
        <dbReference type="PROSITE" id="PS50157"/>
    </source>
</evidence>
<dbReference type="GO" id="GO:0010724">
    <property type="term" value="P:regulation of definitive erythrocyte differentiation"/>
    <property type="evidence" value="ECO:0007669"/>
    <property type="project" value="Ensembl"/>
</dbReference>
<feature type="compositionally biased region" description="Basic residues" evidence="17">
    <location>
        <begin position="1"/>
        <end position="13"/>
    </location>
</feature>
<evidence type="ECO:0000256" key="4">
    <source>
        <dbReference type="ARBA" id="ARBA00022737"/>
    </source>
</evidence>
<feature type="compositionally biased region" description="Basic and acidic residues" evidence="17">
    <location>
        <begin position="65"/>
        <end position="80"/>
    </location>
</feature>
<dbReference type="GO" id="GO:0061629">
    <property type="term" value="F:RNA polymerase II-specific DNA-binding transcription factor binding"/>
    <property type="evidence" value="ECO:0007669"/>
    <property type="project" value="Ensembl"/>
</dbReference>
<feature type="region of interest" description="Disordered" evidence="17">
    <location>
        <begin position="422"/>
        <end position="478"/>
    </location>
</feature>
<dbReference type="PANTHER" id="PTHR12958">
    <property type="entry name" value="FRIEND OF GATA2-RELATED"/>
    <property type="match status" value="1"/>
</dbReference>
<evidence type="ECO:0000256" key="7">
    <source>
        <dbReference type="ARBA" id="ARBA00023015"/>
    </source>
</evidence>
<keyword evidence="6" id="KW-0862">Zinc</keyword>
<evidence type="ECO:0000256" key="14">
    <source>
        <dbReference type="ARBA" id="ARBA00081657"/>
    </source>
</evidence>
<dbReference type="PROSITE" id="PS50157">
    <property type="entry name" value="ZINC_FINGER_C2H2_2"/>
    <property type="match status" value="2"/>
</dbReference>
<feature type="compositionally biased region" description="Pro residues" evidence="17">
    <location>
        <begin position="815"/>
        <end position="829"/>
    </location>
</feature>
<feature type="domain" description="CCHC FOG-type" evidence="19">
    <location>
        <begin position="231"/>
        <end position="264"/>
    </location>
</feature>
<keyword evidence="2" id="KW-0678">Repressor</keyword>
<feature type="compositionally biased region" description="Low complexity" evidence="17">
    <location>
        <begin position="507"/>
        <end position="530"/>
    </location>
</feature>
<dbReference type="InterPro" id="IPR013087">
    <property type="entry name" value="Znf_C2H2_type"/>
</dbReference>
<dbReference type="GO" id="GO:0003677">
    <property type="term" value="F:DNA binding"/>
    <property type="evidence" value="ECO:0007669"/>
    <property type="project" value="UniProtKB-KW"/>
</dbReference>
<reference evidence="21" key="1">
    <citation type="submission" date="2018-12" db="EMBL/GenBank/DDBJ databases">
        <authorList>
            <person name="Yazar S."/>
        </authorList>
    </citation>
    <scope>NUCLEOTIDE SEQUENCE [LARGE SCALE GENOMIC DNA]</scope>
</reference>
<dbReference type="OrthoDB" id="8742770at2759"/>
<evidence type="ECO:0000256" key="16">
    <source>
        <dbReference type="PROSITE-ProRule" id="PRU00042"/>
    </source>
</evidence>
<evidence type="ECO:0000256" key="9">
    <source>
        <dbReference type="ARBA" id="ARBA00023159"/>
    </source>
</evidence>
<dbReference type="PANTHER" id="PTHR12958:SF4">
    <property type="entry name" value="ZINC FINGER PROTEIN ZFPM1"/>
    <property type="match status" value="1"/>
</dbReference>
<dbReference type="PROSITE" id="PS51810">
    <property type="entry name" value="ZF_CCHC_FOG"/>
    <property type="match status" value="5"/>
</dbReference>
<feature type="region of interest" description="Disordered" evidence="17">
    <location>
        <begin position="1"/>
        <end position="130"/>
    </location>
</feature>
<evidence type="ECO:0000259" key="19">
    <source>
        <dbReference type="PROSITE" id="PS51810"/>
    </source>
</evidence>
<keyword evidence="5 16" id="KW-0863">Zinc-finger</keyword>
<feature type="compositionally biased region" description="Pro residues" evidence="17">
    <location>
        <begin position="675"/>
        <end position="686"/>
    </location>
</feature>
<dbReference type="PROSITE" id="PS00028">
    <property type="entry name" value="ZINC_FINGER_C2H2_1"/>
    <property type="match status" value="2"/>
</dbReference>
<evidence type="ECO:0000256" key="2">
    <source>
        <dbReference type="ARBA" id="ARBA00022491"/>
    </source>
</evidence>
<dbReference type="GO" id="GO:0017053">
    <property type="term" value="C:transcription repressor complex"/>
    <property type="evidence" value="ECO:0007669"/>
    <property type="project" value="Ensembl"/>
</dbReference>
<feature type="region of interest" description="Disordered" evidence="17">
    <location>
        <begin position="1077"/>
        <end position="1153"/>
    </location>
</feature>
<feature type="region of interest" description="Disordered" evidence="17">
    <location>
        <begin position="641"/>
        <end position="740"/>
    </location>
</feature>
<accession>A0A4X2LPS1</accession>
<dbReference type="InterPro" id="IPR049361">
    <property type="entry name" value="ZFPM1/2_PR"/>
</dbReference>
<reference evidence="20" key="2">
    <citation type="submission" date="2025-08" db="UniProtKB">
        <authorList>
            <consortium name="Ensembl"/>
        </authorList>
    </citation>
    <scope>IDENTIFICATION</scope>
</reference>
<dbReference type="FunFam" id="3.30.160.60:FF:000828">
    <property type="entry name" value="Zinc finger protein, FOG family member 1"/>
    <property type="match status" value="1"/>
</dbReference>
<dbReference type="InterPro" id="IPR039746">
    <property type="entry name" value="FOG"/>
</dbReference>
<keyword evidence="3" id="KW-0479">Metal-binding</keyword>
<dbReference type="Proteomes" id="UP000314987">
    <property type="component" value="Unassembled WGS sequence"/>
</dbReference>
<feature type="domain" description="CCHC FOG-type" evidence="19">
    <location>
        <begin position="906"/>
        <end position="939"/>
    </location>
</feature>
<feature type="compositionally biased region" description="Low complexity" evidence="17">
    <location>
        <begin position="1078"/>
        <end position="1107"/>
    </location>
</feature>
<dbReference type="GO" id="GO:0030220">
    <property type="term" value="P:platelet formation"/>
    <property type="evidence" value="ECO:0007669"/>
    <property type="project" value="Ensembl"/>
</dbReference>
<feature type="region of interest" description="Disordered" evidence="17">
    <location>
        <begin position="490"/>
        <end position="555"/>
    </location>
</feature>
<dbReference type="GO" id="GO:0007507">
    <property type="term" value="P:heart development"/>
    <property type="evidence" value="ECO:0007669"/>
    <property type="project" value="TreeGrafter"/>
</dbReference>
<dbReference type="GO" id="GO:0008270">
    <property type="term" value="F:zinc ion binding"/>
    <property type="evidence" value="ECO:0007669"/>
    <property type="project" value="UniProtKB-KW"/>
</dbReference>
<feature type="compositionally biased region" description="Pro residues" evidence="17">
    <location>
        <begin position="435"/>
        <end position="444"/>
    </location>
</feature>
<dbReference type="GO" id="GO:0032729">
    <property type="term" value="P:positive regulation of type II interferon production"/>
    <property type="evidence" value="ECO:0007669"/>
    <property type="project" value="Ensembl"/>
</dbReference>
<dbReference type="SMART" id="SM00355">
    <property type="entry name" value="ZnF_C2H2"/>
    <property type="match status" value="10"/>
</dbReference>
<dbReference type="GO" id="GO:0000122">
    <property type="term" value="P:negative regulation of transcription by RNA polymerase II"/>
    <property type="evidence" value="ECO:0007669"/>
    <property type="project" value="Ensembl"/>
</dbReference>
<name>A0A4X2LPS1_VOMUR</name>
<keyword evidence="8" id="KW-0238">DNA-binding</keyword>
<dbReference type="GeneTree" id="ENSGT00530000063823"/>
<gene>
    <name evidence="20" type="primary">ZFPM1</name>
</gene>
<dbReference type="Pfam" id="PF21182">
    <property type="entry name" value="FOG1-like_PR"/>
    <property type="match status" value="1"/>
</dbReference>
<dbReference type="GO" id="GO:0045944">
    <property type="term" value="P:positive regulation of transcription by RNA polymerase II"/>
    <property type="evidence" value="ECO:0007669"/>
    <property type="project" value="TreeGrafter"/>
</dbReference>
<dbReference type="GeneID" id="114032224"/>
<dbReference type="RefSeq" id="XP_027703268.1">
    <property type="nucleotide sequence ID" value="XM_027847467.1"/>
</dbReference>
<organism evidence="20 21">
    <name type="scientific">Vombatus ursinus</name>
    <name type="common">Common wombat</name>
    <dbReference type="NCBI Taxonomy" id="29139"/>
    <lineage>
        <taxon>Eukaryota</taxon>
        <taxon>Metazoa</taxon>
        <taxon>Chordata</taxon>
        <taxon>Craniata</taxon>
        <taxon>Vertebrata</taxon>
        <taxon>Euteleostomi</taxon>
        <taxon>Mammalia</taxon>
        <taxon>Metatheria</taxon>
        <taxon>Diprotodontia</taxon>
        <taxon>Vombatidae</taxon>
        <taxon>Vombatus</taxon>
    </lineage>
</organism>
<keyword evidence="4" id="KW-0677">Repeat</keyword>
<feature type="region of interest" description="Disordered" evidence="17">
    <location>
        <begin position="808"/>
        <end position="904"/>
    </location>
</feature>
<dbReference type="SUPFAM" id="SSF57667">
    <property type="entry name" value="beta-beta-alpha zinc fingers"/>
    <property type="match status" value="6"/>
</dbReference>
<reference evidence="20" key="3">
    <citation type="submission" date="2025-09" db="UniProtKB">
        <authorList>
            <consortium name="Ensembl"/>
        </authorList>
    </citation>
    <scope>IDENTIFICATION</scope>
</reference>
<evidence type="ECO:0000256" key="11">
    <source>
        <dbReference type="ARBA" id="ARBA00023242"/>
    </source>
</evidence>
<evidence type="ECO:0000256" key="10">
    <source>
        <dbReference type="ARBA" id="ARBA00023163"/>
    </source>
</evidence>
<protein>
    <recommendedName>
        <fullName evidence="13">Zinc finger protein ZFPM1</fullName>
    </recommendedName>
    <alternativeName>
        <fullName evidence="15">Friend of GATA protein 1</fullName>
    </alternativeName>
    <alternativeName>
        <fullName evidence="14">Zinc finger protein multitype 1</fullName>
    </alternativeName>
</protein>
<evidence type="ECO:0000313" key="20">
    <source>
        <dbReference type="Ensembl" id="ENSVURP00010027274.1"/>
    </source>
</evidence>
<feature type="compositionally biased region" description="Low complexity" evidence="17">
    <location>
        <begin position="864"/>
        <end position="882"/>
    </location>
</feature>
<evidence type="ECO:0000256" key="5">
    <source>
        <dbReference type="ARBA" id="ARBA00022771"/>
    </source>
</evidence>
<dbReference type="OMA" id="DCGIWFR"/>
<keyword evidence="7" id="KW-0805">Transcription regulation</keyword>
<dbReference type="GO" id="GO:0032713">
    <property type="term" value="P:negative regulation of interleukin-4 production"/>
    <property type="evidence" value="ECO:0007669"/>
    <property type="project" value="Ensembl"/>
</dbReference>
<dbReference type="InterPro" id="IPR059121">
    <property type="entry name" value="CCHC_ZFPM2-like"/>
</dbReference>
<evidence type="ECO:0000256" key="12">
    <source>
        <dbReference type="ARBA" id="ARBA00059605"/>
    </source>
</evidence>
<evidence type="ECO:0000256" key="15">
    <source>
        <dbReference type="ARBA" id="ARBA00082476"/>
    </source>
</evidence>
<dbReference type="CTD" id="161882"/>
<dbReference type="GO" id="GO:0030218">
    <property type="term" value="P:erythrocyte differentiation"/>
    <property type="evidence" value="ECO:0007669"/>
    <property type="project" value="TreeGrafter"/>
</dbReference>
<dbReference type="Ensembl" id="ENSVURT00010031058.1">
    <property type="protein sequence ID" value="ENSVURP00010027274.1"/>
    <property type="gene ID" value="ENSVURG00010020876.1"/>
</dbReference>
<evidence type="ECO:0000256" key="17">
    <source>
        <dbReference type="SAM" id="MobiDB-lite"/>
    </source>
</evidence>
<dbReference type="GO" id="GO:0030219">
    <property type="term" value="P:megakaryocyte differentiation"/>
    <property type="evidence" value="ECO:0007669"/>
    <property type="project" value="TreeGrafter"/>
</dbReference>
<dbReference type="GO" id="GO:0005634">
    <property type="term" value="C:nucleus"/>
    <property type="evidence" value="ECO:0007669"/>
    <property type="project" value="UniProtKB-SubCell"/>
</dbReference>
<keyword evidence="9" id="KW-0010">Activator</keyword>
<keyword evidence="10" id="KW-0804">Transcription</keyword>
<feature type="domain" description="CCHC FOG-type" evidence="19">
    <location>
        <begin position="1188"/>
        <end position="1221"/>
    </location>
</feature>
<dbReference type="Pfam" id="PF00096">
    <property type="entry name" value="zf-C2H2"/>
    <property type="match status" value="1"/>
</dbReference>
<feature type="domain" description="C2H2-type" evidence="18">
    <location>
        <begin position="313"/>
        <end position="340"/>
    </location>
</feature>
<evidence type="ECO:0000256" key="13">
    <source>
        <dbReference type="ARBA" id="ARBA00074643"/>
    </source>
</evidence>
<dbReference type="STRING" id="29139.ENSVURP00010027274"/>
<dbReference type="GO" id="GO:0002521">
    <property type="term" value="P:leukocyte differentiation"/>
    <property type="evidence" value="ECO:0007669"/>
    <property type="project" value="UniProtKB-ARBA"/>
</dbReference>
<comment type="subcellular location">
    <subcellularLocation>
        <location evidence="1">Nucleus</location>
    </subcellularLocation>
</comment>
<dbReference type="AlphaFoldDB" id="A0A4X2LPS1"/>
<comment type="function">
    <text evidence="12">Transcription regulator that plays an essential role in erythroid and megakaryocytic cell differentiation. Essential cofactor that acts via the formation of a heterodimer with transcription factors of the GATA family GATA1, GATA2 and GATA3. Such heterodimer can both activate or repress transcriptional activity, depending on the cell and promoter context. The heterodimer formed with GATA proteins is essential to activate expression of genes such as NFE2, ITGA2B, alpha- and beta-globin, while it represses expression of KLF1. May be involved in regulation of some genes in gonads. May also be involved in cardiac development, in a non-redundant way with ZFPM2/FOG2.</text>
</comment>
<feature type="domain" description="CCHC FOG-type" evidence="19">
    <location>
        <begin position="738"/>
        <end position="771"/>
    </location>
</feature>
<dbReference type="GO" id="GO:0003714">
    <property type="term" value="F:transcription corepressor activity"/>
    <property type="evidence" value="ECO:0007669"/>
    <property type="project" value="Ensembl"/>
</dbReference>
<dbReference type="InterPro" id="IPR036236">
    <property type="entry name" value="Znf_C2H2_sf"/>
</dbReference>
<evidence type="ECO:0000256" key="3">
    <source>
        <dbReference type="ARBA" id="ARBA00022723"/>
    </source>
</evidence>
<dbReference type="Pfam" id="PF25445">
    <property type="entry name" value="CCHC_ZFPM2"/>
    <property type="match status" value="1"/>
</dbReference>
<dbReference type="InterPro" id="IPR034731">
    <property type="entry name" value="Znf_CCHC_FOG"/>
</dbReference>
<feature type="compositionally biased region" description="Polar residues" evidence="17">
    <location>
        <begin position="119"/>
        <end position="130"/>
    </location>
</feature>
<dbReference type="Gene3D" id="3.30.160.60">
    <property type="entry name" value="Classic Zinc Finger"/>
    <property type="match status" value="2"/>
</dbReference>
<feature type="compositionally biased region" description="Acidic residues" evidence="17">
    <location>
        <begin position="18"/>
        <end position="27"/>
    </location>
</feature>
<evidence type="ECO:0000256" key="6">
    <source>
        <dbReference type="ARBA" id="ARBA00022833"/>
    </source>
</evidence>
<evidence type="ECO:0000256" key="8">
    <source>
        <dbReference type="ARBA" id="ARBA00023125"/>
    </source>
</evidence>
<evidence type="ECO:0000313" key="21">
    <source>
        <dbReference type="Proteomes" id="UP000314987"/>
    </source>
</evidence>
<sequence>MSRRKQSNPRQIKRSLGDMEEGEDNQAEDASQSEKEGGASDPEASGECEPFSPPCSETETQEGPEGLKELEEQEFDRGPEEASPWNGPDELELISQDGESKVRAKRSLPEGISWGPFSGNIQSEGQTETSPPMTLLVGEECCWLTKLPLVSSETDANSVIFRKDEAIWCKTTKPVPEAGLMNTFLMAEPRGITSNPVKTEPGDPEYPATVHSDIQLLPQQAGMAAILATAVVNKDIFPCKDCGIWYRSERNLQAHLMYYCASRQSSSSPLVEEKPKETYPNERVCPFPQCKKSCPSASSLEIHMRSHSGERPFVCLICLSAFTTKANCERHLKVHTDTLSGICHSCGFVSTTRDILYSHLVTNHMICQPGSKGEIYSPGAGHLAAKPGPAGLAQASSTPGLKCGLCGLLADSLANLQQHMALHGPLPAPDSSQAPPGPESPTPPDALAKKAPAETENGEAQAAPQESCSSSSSSSGEGTVPLLRIKEEAGEGQGTEPEMAKSHSRAEPGASPQSEAESSSRTSSPQSLASVKVKSELASPTPGSSPVPSEAGVGSSGGTIFLPQYMFGPETSVVPQASEILAKMSELVHSRLKQGHGGVAPALYPGTPAPKGATCFECEITFNNINNYYVHKRLYCSSRHMAEDSPPGARKPKVAAPPKGPSGTAVAPARAILSPQPPEGQGPPAPAEGEVEGEHLSPVAEAKAEEAGGVKEASPEVDGPGRGSEDSQSPRSSVDDTDEDPMKTVCEACNIRFSRHETYTVHKRYYCASRHDPPLRRPGGPNKVAFLPQPVRTRKRRKLYEIHAATSNAGLLPATHPPPPPPPPPPPLGELPASPQLGVSPADALGLGTRPDVPPALLLPVGKAPTSAPSPSSSPDADGPIDLSKKPRLHRTEGGPPAPPPPPPLLPLTDYHECTACCVSFHSLEAYLAHKKYYCPAAPLQQNALEQLQKIQGLAKPRLGGEGPRGVPGEELEGGMRVKVEKGVASANPGPGKTSGLPVTYAGGDPLHRYPGPKPLHLPGGKPPPPVVCPYCPLNGAIKGDLIEHFRHAHGLLVAKPVAGHILAEATAPHTRTLAENSLPAPLSLPPATSSSSSSSSSSASSSSSSPQPGPRLPRDSFNGHELKESPAPANGSPLPTGSPRPGLPLSPATAPALTLSPVPEAVLQPPTPPMYTDKGVQTPSKVAPATVPNGNHRYCRLCNIKFSSLSTFIAHKKYYCSSHAAEHVK</sequence>
<dbReference type="FunFam" id="3.30.160.60:FF:001079">
    <property type="entry name" value="zinc finger protein ZFPM1 isoform X2"/>
    <property type="match status" value="1"/>
</dbReference>
<keyword evidence="11" id="KW-0539">Nucleus</keyword>
<evidence type="ECO:0000256" key="1">
    <source>
        <dbReference type="ARBA" id="ARBA00004123"/>
    </source>
</evidence>
<feature type="domain" description="CCHC FOG-type" evidence="19">
    <location>
        <begin position="607"/>
        <end position="640"/>
    </location>
</feature>
<keyword evidence="21" id="KW-1185">Reference proteome</keyword>
<feature type="compositionally biased region" description="Basic and acidic residues" evidence="17">
    <location>
        <begin position="1113"/>
        <end position="1125"/>
    </location>
</feature>
<feature type="domain" description="C2H2-type" evidence="18">
    <location>
        <begin position="283"/>
        <end position="312"/>
    </location>
</feature>